<keyword evidence="1" id="KW-0472">Membrane</keyword>
<feature type="transmembrane region" description="Helical" evidence="1">
    <location>
        <begin position="109"/>
        <end position="128"/>
    </location>
</feature>
<name>A0A2H0XD81_UNCKA</name>
<evidence type="ECO:0000313" key="3">
    <source>
        <dbReference type="Proteomes" id="UP000230340"/>
    </source>
</evidence>
<keyword evidence="1" id="KW-0812">Transmembrane</keyword>
<gene>
    <name evidence="2" type="ORF">COT49_02925</name>
</gene>
<organism evidence="2 3">
    <name type="scientific">candidate division WWE3 bacterium CG08_land_8_20_14_0_20_40_13</name>
    <dbReference type="NCBI Taxonomy" id="1975084"/>
    <lineage>
        <taxon>Bacteria</taxon>
        <taxon>Katanobacteria</taxon>
    </lineage>
</organism>
<accession>A0A2H0XD81</accession>
<proteinExistence type="predicted"/>
<comment type="caution">
    <text evidence="2">The sequence shown here is derived from an EMBL/GenBank/DDBJ whole genome shotgun (WGS) entry which is preliminary data.</text>
</comment>
<dbReference type="AlphaFoldDB" id="A0A2H0XD81"/>
<feature type="transmembrane region" description="Helical" evidence="1">
    <location>
        <begin position="12"/>
        <end position="30"/>
    </location>
</feature>
<feature type="transmembrane region" description="Helical" evidence="1">
    <location>
        <begin position="58"/>
        <end position="75"/>
    </location>
</feature>
<reference evidence="3" key="1">
    <citation type="submission" date="2017-09" db="EMBL/GenBank/DDBJ databases">
        <title>Depth-based differentiation of microbial function through sediment-hosted aquifers and enrichment of novel symbionts in the deep terrestrial subsurface.</title>
        <authorList>
            <person name="Probst A.J."/>
            <person name="Ladd B."/>
            <person name="Jarett J.K."/>
            <person name="Geller-Mcgrath D.E."/>
            <person name="Sieber C.M.K."/>
            <person name="Emerson J.B."/>
            <person name="Anantharaman K."/>
            <person name="Thomas B.C."/>
            <person name="Malmstrom R."/>
            <person name="Stieglmeier M."/>
            <person name="Klingl A."/>
            <person name="Woyke T."/>
            <person name="Ryan C.M."/>
            <person name="Banfield J.F."/>
        </authorList>
    </citation>
    <scope>NUCLEOTIDE SEQUENCE [LARGE SCALE GENOMIC DNA]</scope>
</reference>
<evidence type="ECO:0000313" key="2">
    <source>
        <dbReference type="EMBL" id="PIS22900.1"/>
    </source>
</evidence>
<dbReference type="EMBL" id="PEYT01000026">
    <property type="protein sequence ID" value="PIS22900.1"/>
    <property type="molecule type" value="Genomic_DNA"/>
</dbReference>
<feature type="transmembrane region" description="Helical" evidence="1">
    <location>
        <begin position="36"/>
        <end position="53"/>
    </location>
</feature>
<keyword evidence="1" id="KW-1133">Transmembrane helix</keyword>
<sequence>MIAIFLNFITIVYDYTVLIDMGILNTIFITFAHNQYAIAFFVGAILSFFLLIIKPSRYLVLLLFGFLMLLMGFEYDKHIVQPLTDQTLASFDFESGRSVGLVSMTLRKLLPFFFFFSGWGSIFLALFVKSVRGKKSVS</sequence>
<evidence type="ECO:0000256" key="1">
    <source>
        <dbReference type="SAM" id="Phobius"/>
    </source>
</evidence>
<dbReference type="Proteomes" id="UP000230340">
    <property type="component" value="Unassembled WGS sequence"/>
</dbReference>
<protein>
    <submittedName>
        <fullName evidence="2">Uncharacterized protein</fullName>
    </submittedName>
</protein>